<feature type="compositionally biased region" description="Basic and acidic residues" evidence="1">
    <location>
        <begin position="352"/>
        <end position="362"/>
    </location>
</feature>
<organism evidence="2 3">
    <name type="scientific">Trametes pubescens</name>
    <name type="common">White-rot fungus</name>
    <dbReference type="NCBI Taxonomy" id="154538"/>
    <lineage>
        <taxon>Eukaryota</taxon>
        <taxon>Fungi</taxon>
        <taxon>Dikarya</taxon>
        <taxon>Basidiomycota</taxon>
        <taxon>Agaricomycotina</taxon>
        <taxon>Agaricomycetes</taxon>
        <taxon>Polyporales</taxon>
        <taxon>Polyporaceae</taxon>
        <taxon>Trametes</taxon>
    </lineage>
</organism>
<accession>A0A1M2VTL0</accession>
<dbReference type="Proteomes" id="UP000184267">
    <property type="component" value="Unassembled WGS sequence"/>
</dbReference>
<sequence>MSSTNSDHILQVAQQDASRYGPAPVNLKDISEADARKLISEEHKALGYRPPPGSLASQAQALVARHETSHAEDHDLTLNEEKIKQAALLDAERIKKERESTLLDLNSVGEAEAKKLISDEHMALGYRPPPGSLAAEAQAAAAKHPDASANMDPSTLAKAAFEDAAHVASINGGAQHIDVQNIGAAEARKLMSEEHRALGYRPPSGSLATMAQAAAAKHPSASAGVDPAALAQAALEDAKRIVAERSSDDSGSSQSSMSSPDPTAQLNLNTINAPEARTLQSEEHKLLGHRPPAGSAAAQAQSAVDQRAQDPVTKELAASLESQEHKALGHRPESGAIASTAQSLADKNAQNRGDRTLGDVGL</sequence>
<feature type="compositionally biased region" description="Basic and acidic residues" evidence="1">
    <location>
        <begin position="322"/>
        <end position="333"/>
    </location>
</feature>
<name>A0A1M2VTL0_TRAPU</name>
<gene>
    <name evidence="2" type="ORF">TRAPUB_12534</name>
</gene>
<keyword evidence="3" id="KW-1185">Reference proteome</keyword>
<feature type="compositionally biased region" description="Polar residues" evidence="1">
    <location>
        <begin position="1"/>
        <end position="17"/>
    </location>
</feature>
<evidence type="ECO:0008006" key="4">
    <source>
        <dbReference type="Google" id="ProtNLM"/>
    </source>
</evidence>
<feature type="compositionally biased region" description="Low complexity" evidence="1">
    <location>
        <begin position="290"/>
        <end position="310"/>
    </location>
</feature>
<dbReference type="EMBL" id="MNAD01000706">
    <property type="protein sequence ID" value="OJT10949.1"/>
    <property type="molecule type" value="Genomic_DNA"/>
</dbReference>
<feature type="compositionally biased region" description="Low complexity" evidence="1">
    <location>
        <begin position="249"/>
        <end position="261"/>
    </location>
</feature>
<feature type="region of interest" description="Disordered" evidence="1">
    <location>
        <begin position="1"/>
        <end position="25"/>
    </location>
</feature>
<dbReference type="AlphaFoldDB" id="A0A1M2VTL0"/>
<dbReference type="STRING" id="154538.A0A1M2VTL0"/>
<feature type="region of interest" description="Disordered" evidence="1">
    <location>
        <begin position="287"/>
        <end position="362"/>
    </location>
</feature>
<protein>
    <recommendedName>
        <fullName evidence="4">SMP domain-containing protein</fullName>
    </recommendedName>
</protein>
<evidence type="ECO:0000256" key="1">
    <source>
        <dbReference type="SAM" id="MobiDB-lite"/>
    </source>
</evidence>
<reference evidence="2 3" key="1">
    <citation type="submission" date="2016-10" db="EMBL/GenBank/DDBJ databases">
        <title>Genome sequence of the basidiomycete white-rot fungus Trametes pubescens.</title>
        <authorList>
            <person name="Makela M.R."/>
            <person name="Granchi Z."/>
            <person name="Peng M."/>
            <person name="De Vries R.P."/>
            <person name="Grigoriev I."/>
            <person name="Riley R."/>
            <person name="Hilden K."/>
        </authorList>
    </citation>
    <scope>NUCLEOTIDE SEQUENCE [LARGE SCALE GENOMIC DNA]</scope>
    <source>
        <strain evidence="2 3">FBCC735</strain>
    </source>
</reference>
<evidence type="ECO:0000313" key="2">
    <source>
        <dbReference type="EMBL" id="OJT10949.1"/>
    </source>
</evidence>
<dbReference type="OMA" id="LMSDEHK"/>
<feature type="compositionally biased region" description="Polar residues" evidence="1">
    <location>
        <begin position="337"/>
        <end position="351"/>
    </location>
</feature>
<feature type="region of interest" description="Disordered" evidence="1">
    <location>
        <begin position="243"/>
        <end position="267"/>
    </location>
</feature>
<proteinExistence type="predicted"/>
<dbReference type="OrthoDB" id="2799468at2759"/>
<comment type="caution">
    <text evidence="2">The sequence shown here is derived from an EMBL/GenBank/DDBJ whole genome shotgun (WGS) entry which is preliminary data.</text>
</comment>
<evidence type="ECO:0000313" key="3">
    <source>
        <dbReference type="Proteomes" id="UP000184267"/>
    </source>
</evidence>